<keyword evidence="4 13" id="KW-0813">Transport</keyword>
<dbReference type="SUPFAM" id="SSF81508">
    <property type="entry name" value="Ubiquinone-binding protein QP-C of cytochrome bc1 complex (Ubiquinol-cytochrome c reductase)"/>
    <property type="match status" value="1"/>
</dbReference>
<feature type="compositionally biased region" description="Acidic residues" evidence="14">
    <location>
        <begin position="85"/>
        <end position="114"/>
    </location>
</feature>
<evidence type="ECO:0000256" key="13">
    <source>
        <dbReference type="RuleBase" id="RU368118"/>
    </source>
</evidence>
<dbReference type="Pfam" id="PF02939">
    <property type="entry name" value="UcrQ"/>
    <property type="match status" value="1"/>
</dbReference>
<evidence type="ECO:0000256" key="11">
    <source>
        <dbReference type="ARBA" id="ARBA00023136"/>
    </source>
</evidence>
<dbReference type="EMBL" id="CAJNOQ010000293">
    <property type="protein sequence ID" value="CAF0783352.1"/>
    <property type="molecule type" value="Genomic_DNA"/>
</dbReference>
<dbReference type="InterPro" id="IPR004205">
    <property type="entry name" value="Cyt_bc1_su8"/>
</dbReference>
<evidence type="ECO:0000256" key="5">
    <source>
        <dbReference type="ARBA" id="ARBA00022660"/>
    </source>
</evidence>
<dbReference type="AlphaFoldDB" id="A0A813RNH8"/>
<evidence type="ECO:0000256" key="7">
    <source>
        <dbReference type="ARBA" id="ARBA00022792"/>
    </source>
</evidence>
<dbReference type="EMBL" id="CAJNOK010016628">
    <property type="protein sequence ID" value="CAF1248770.1"/>
    <property type="molecule type" value="Genomic_DNA"/>
</dbReference>
<dbReference type="GO" id="GO:0006122">
    <property type="term" value="P:mitochondrial electron transport, ubiquinol to cytochrome c"/>
    <property type="evidence" value="ECO:0007669"/>
    <property type="project" value="UniProtKB-UniRule"/>
</dbReference>
<keyword evidence="10 13" id="KW-0496">Mitochondrion</keyword>
<evidence type="ECO:0000256" key="1">
    <source>
        <dbReference type="ARBA" id="ARBA00004434"/>
    </source>
</evidence>
<evidence type="ECO:0000256" key="12">
    <source>
        <dbReference type="ARBA" id="ARBA00047105"/>
    </source>
</evidence>
<evidence type="ECO:0000256" key="9">
    <source>
        <dbReference type="ARBA" id="ARBA00022989"/>
    </source>
</evidence>
<feature type="region of interest" description="Disordered" evidence="14">
    <location>
        <begin position="72"/>
        <end position="114"/>
    </location>
</feature>
<evidence type="ECO:0000256" key="2">
    <source>
        <dbReference type="ARBA" id="ARBA00007668"/>
    </source>
</evidence>
<dbReference type="GO" id="GO:0005743">
    <property type="term" value="C:mitochondrial inner membrane"/>
    <property type="evidence" value="ECO:0007669"/>
    <property type="project" value="UniProtKB-SubCell"/>
</dbReference>
<comment type="subcellular location">
    <subcellularLocation>
        <location evidence="1 13">Mitochondrion inner membrane</location>
        <topology evidence="1 13">Single-pass membrane protein</topology>
    </subcellularLocation>
</comment>
<sequence length="114" mass="13286">MIWGKIGYQRGKIEYTLSPYQQNPYAGVGGDVSYRYYTRLFKTIAIYWLPNIAWGVALYNWANWEYERSIRKKPGEFDNEKPPEEQEDGEEATSAANEDEENSEDGDDKDTDNK</sequence>
<evidence type="ECO:0000313" key="18">
    <source>
        <dbReference type="EMBL" id="CAF4056362.1"/>
    </source>
</evidence>
<dbReference type="InterPro" id="IPR036642">
    <property type="entry name" value="Cyt_bc1_su8_sf"/>
</dbReference>
<dbReference type="Proteomes" id="UP000677228">
    <property type="component" value="Unassembled WGS sequence"/>
</dbReference>
<keyword evidence="8 13" id="KW-0249">Electron transport</keyword>
<keyword evidence="11 13" id="KW-0472">Membrane</keyword>
<keyword evidence="9 13" id="KW-1133">Transmembrane helix</keyword>
<evidence type="ECO:0000256" key="10">
    <source>
        <dbReference type="ARBA" id="ARBA00023128"/>
    </source>
</evidence>
<evidence type="ECO:0000313" key="15">
    <source>
        <dbReference type="EMBL" id="CAF0783352.1"/>
    </source>
</evidence>
<evidence type="ECO:0000313" key="17">
    <source>
        <dbReference type="EMBL" id="CAF3566867.1"/>
    </source>
</evidence>
<proteinExistence type="inferred from homology"/>
<keyword evidence="19" id="KW-1185">Reference proteome</keyword>
<dbReference type="OrthoDB" id="6683853at2759"/>
<comment type="subunit">
    <text evidence="12 13">Component of the ubiquinol-cytochrome c oxidoreductase (cytochrome b-c1 complex, complex III, CIII), a multisubunit enzyme composed of 11 subunits. The complex is composed of 3 respiratory subunits cytochrome b, cytochrome c1 and Rieske protein UQCRFS1, 2 core protein subunits UQCRC1/QCR1 and UQCRC2/QCR2, and 6 low-molecular weight protein subunits UQCRH/QCR6, UQCRB/QCR7, UQCRQ/QCR8, UQCR10/QCR9, UQCR11/QCR10 and subunit 9, the cleavage product of Rieske protein UQCRFS1. The complex exists as an obligatory dimer and forms supercomplexes (SCs) in the inner mitochondrial membrane with NADH-ubiquinone oxidoreductase (complex I, CI) and cytochrome c oxidase (complex IV, CIV), resulting in different assemblies (supercomplex SCI(1)III(2)IV(1) and megacomplex MCI(2)III(2)IV(2)). Interacts with UQCC6.</text>
</comment>
<dbReference type="GO" id="GO:0045275">
    <property type="term" value="C:respiratory chain complex III"/>
    <property type="evidence" value="ECO:0007669"/>
    <property type="project" value="UniProtKB-UniRule"/>
</dbReference>
<name>A0A813RNH8_9BILA</name>
<evidence type="ECO:0000256" key="4">
    <source>
        <dbReference type="ARBA" id="ARBA00022448"/>
    </source>
</evidence>
<feature type="transmembrane region" description="Helical" evidence="13">
    <location>
        <begin position="44"/>
        <end position="62"/>
    </location>
</feature>
<dbReference type="Proteomes" id="UP000681722">
    <property type="component" value="Unassembled WGS sequence"/>
</dbReference>
<feature type="compositionally biased region" description="Basic and acidic residues" evidence="14">
    <location>
        <begin position="72"/>
        <end position="84"/>
    </location>
</feature>
<dbReference type="Gene3D" id="1.20.5.210">
    <property type="entry name" value="Cytochrome b-c1 complex subunit 8"/>
    <property type="match status" value="1"/>
</dbReference>
<keyword evidence="6 13" id="KW-0812">Transmembrane</keyword>
<dbReference type="PANTHER" id="PTHR12119">
    <property type="entry name" value="UBIQUINOL-CYTOCHROME C REDUCTASE COMPLEX UBIQUINONE-BINDING PROTEIN QP-C"/>
    <property type="match status" value="1"/>
</dbReference>
<comment type="caution">
    <text evidence="15">The sequence shown here is derived from an EMBL/GenBank/DDBJ whole genome shotgun (WGS) entry which is preliminary data.</text>
</comment>
<accession>A0A813RNH8</accession>
<comment type="function">
    <text evidence="13">Component of the ubiquinol-cytochrome c oxidoreductase, a multisubunit transmembrane complex that is part of the mitochondrial electron transport chain which drives oxidative phosphorylation. The complex plays an important role in the uptake of multiple carbon sources present in different host niches.</text>
</comment>
<evidence type="ECO:0000256" key="3">
    <source>
        <dbReference type="ARBA" id="ARBA00016324"/>
    </source>
</evidence>
<dbReference type="Proteomes" id="UP000663829">
    <property type="component" value="Unassembled WGS sequence"/>
</dbReference>
<gene>
    <name evidence="15" type="ORF">GPM918_LOCUS2593</name>
    <name evidence="16" type="ORF">OVA965_LOCUS26176</name>
    <name evidence="17" type="ORF">SRO942_LOCUS2593</name>
    <name evidence="18" type="ORF">TMI583_LOCUS26913</name>
</gene>
<reference evidence="15" key="1">
    <citation type="submission" date="2021-02" db="EMBL/GenBank/DDBJ databases">
        <authorList>
            <person name="Nowell W R."/>
        </authorList>
    </citation>
    <scope>NUCLEOTIDE SEQUENCE</scope>
</reference>
<evidence type="ECO:0000313" key="19">
    <source>
        <dbReference type="Proteomes" id="UP000663829"/>
    </source>
</evidence>
<evidence type="ECO:0000313" key="16">
    <source>
        <dbReference type="EMBL" id="CAF1248770.1"/>
    </source>
</evidence>
<dbReference type="EMBL" id="CAJOBC010000293">
    <property type="protein sequence ID" value="CAF3566867.1"/>
    <property type="molecule type" value="Genomic_DNA"/>
</dbReference>
<evidence type="ECO:0000256" key="6">
    <source>
        <dbReference type="ARBA" id="ARBA00022692"/>
    </source>
</evidence>
<evidence type="ECO:0000256" key="8">
    <source>
        <dbReference type="ARBA" id="ARBA00022982"/>
    </source>
</evidence>
<evidence type="ECO:0000256" key="14">
    <source>
        <dbReference type="SAM" id="MobiDB-lite"/>
    </source>
</evidence>
<protein>
    <recommendedName>
        <fullName evidence="3 13">Cytochrome b-c1 complex subunit 8</fullName>
    </recommendedName>
    <alternativeName>
        <fullName evidence="13">Complex III subunit 8</fullName>
    </alternativeName>
</protein>
<keyword evidence="5 13" id="KW-0679">Respiratory chain</keyword>
<organism evidence="15 19">
    <name type="scientific">Didymodactylos carnosus</name>
    <dbReference type="NCBI Taxonomy" id="1234261"/>
    <lineage>
        <taxon>Eukaryota</taxon>
        <taxon>Metazoa</taxon>
        <taxon>Spiralia</taxon>
        <taxon>Gnathifera</taxon>
        <taxon>Rotifera</taxon>
        <taxon>Eurotatoria</taxon>
        <taxon>Bdelloidea</taxon>
        <taxon>Philodinida</taxon>
        <taxon>Philodinidae</taxon>
        <taxon>Didymodactylos</taxon>
    </lineage>
</organism>
<dbReference type="PANTHER" id="PTHR12119:SF2">
    <property type="entry name" value="CYTOCHROME B-C1 COMPLEX SUBUNIT 8"/>
    <property type="match status" value="1"/>
</dbReference>
<comment type="similarity">
    <text evidence="2 13">Belongs to the UQCRQ/QCR8 family.</text>
</comment>
<dbReference type="Proteomes" id="UP000682733">
    <property type="component" value="Unassembled WGS sequence"/>
</dbReference>
<dbReference type="EMBL" id="CAJOBA010038178">
    <property type="protein sequence ID" value="CAF4056362.1"/>
    <property type="molecule type" value="Genomic_DNA"/>
</dbReference>
<keyword evidence="7 13" id="KW-0999">Mitochondrion inner membrane</keyword>